<feature type="domain" description="Ig-like" evidence="3">
    <location>
        <begin position="135"/>
        <end position="175"/>
    </location>
</feature>
<protein>
    <recommendedName>
        <fullName evidence="3">Ig-like domain-containing protein</fullName>
    </recommendedName>
</protein>
<dbReference type="Pfam" id="PF08205">
    <property type="entry name" value="C2-set_2"/>
    <property type="match status" value="1"/>
</dbReference>
<evidence type="ECO:0000259" key="3">
    <source>
        <dbReference type="PROSITE" id="PS50835"/>
    </source>
</evidence>
<evidence type="ECO:0000313" key="5">
    <source>
        <dbReference type="Proteomes" id="UP000784294"/>
    </source>
</evidence>
<dbReference type="InterPro" id="IPR007110">
    <property type="entry name" value="Ig-like_dom"/>
</dbReference>
<feature type="region of interest" description="Disordered" evidence="2">
    <location>
        <begin position="22"/>
        <end position="63"/>
    </location>
</feature>
<dbReference type="OrthoDB" id="8915289at2759"/>
<proteinExistence type="predicted"/>
<feature type="compositionally biased region" description="Low complexity" evidence="2">
    <location>
        <begin position="22"/>
        <end position="39"/>
    </location>
</feature>
<evidence type="ECO:0000313" key="4">
    <source>
        <dbReference type="EMBL" id="VEL41179.1"/>
    </source>
</evidence>
<accession>A0A448XNQ4</accession>
<dbReference type="Proteomes" id="UP000784294">
    <property type="component" value="Unassembled WGS sequence"/>
</dbReference>
<reference evidence="4" key="1">
    <citation type="submission" date="2018-11" db="EMBL/GenBank/DDBJ databases">
        <authorList>
            <consortium name="Pathogen Informatics"/>
        </authorList>
    </citation>
    <scope>NUCLEOTIDE SEQUENCE</scope>
</reference>
<comment type="caution">
    <text evidence="4">The sequence shown here is derived from an EMBL/GenBank/DDBJ whole genome shotgun (WGS) entry which is preliminary data.</text>
</comment>
<keyword evidence="1" id="KW-1015">Disulfide bond</keyword>
<dbReference type="InterPro" id="IPR013783">
    <property type="entry name" value="Ig-like_fold"/>
</dbReference>
<dbReference type="InterPro" id="IPR013162">
    <property type="entry name" value="CD80_C2-set"/>
</dbReference>
<gene>
    <name evidence="4" type="ORF">PXEA_LOCUS34619</name>
</gene>
<feature type="region of interest" description="Disordered" evidence="2">
    <location>
        <begin position="113"/>
        <end position="141"/>
    </location>
</feature>
<dbReference type="Gene3D" id="2.60.40.10">
    <property type="entry name" value="Immunoglobulins"/>
    <property type="match status" value="1"/>
</dbReference>
<dbReference type="EMBL" id="CAAALY010268243">
    <property type="protein sequence ID" value="VEL41179.1"/>
    <property type="molecule type" value="Genomic_DNA"/>
</dbReference>
<feature type="region of interest" description="Disordered" evidence="2">
    <location>
        <begin position="75"/>
        <end position="95"/>
    </location>
</feature>
<dbReference type="AlphaFoldDB" id="A0A448XNQ4"/>
<organism evidence="4 5">
    <name type="scientific">Protopolystoma xenopodis</name>
    <dbReference type="NCBI Taxonomy" id="117903"/>
    <lineage>
        <taxon>Eukaryota</taxon>
        <taxon>Metazoa</taxon>
        <taxon>Spiralia</taxon>
        <taxon>Lophotrochozoa</taxon>
        <taxon>Platyhelminthes</taxon>
        <taxon>Monogenea</taxon>
        <taxon>Polyopisthocotylea</taxon>
        <taxon>Polystomatidea</taxon>
        <taxon>Polystomatidae</taxon>
        <taxon>Protopolystoma</taxon>
    </lineage>
</organism>
<name>A0A448XNQ4_9PLAT</name>
<evidence type="ECO:0000256" key="1">
    <source>
        <dbReference type="ARBA" id="ARBA00023157"/>
    </source>
</evidence>
<evidence type="ECO:0000256" key="2">
    <source>
        <dbReference type="SAM" id="MobiDB-lite"/>
    </source>
</evidence>
<sequence length="284" mass="30237">MASAVAPYCFFLSVATFSRPFNSNSESNSLGTSSRGSSGWALPELDSRQPGRSMPSGHSSTWTARLARNSTSSEIAADAPATVPGPATGLEPRVVGASPTANTQMMVGLEATHEASSGLASPAIGVTRPSHARPPETTRTSEPMQLWARDGGRLITECATSSAKPAPRILWYLDGRRLTGRSNQLAPGDSGFPAARDLRVRTHLAGRAEEQISADGEKGKLKSNESRGAKELRREVIWDPAGKYVIESREQAVAGQLESELQALDAEEQDKLMDAGSKTCFNKL</sequence>
<keyword evidence="5" id="KW-1185">Reference proteome</keyword>
<dbReference type="PROSITE" id="PS50835">
    <property type="entry name" value="IG_LIKE"/>
    <property type="match status" value="1"/>
</dbReference>